<keyword evidence="5" id="KW-0963">Cytoplasm</keyword>
<dbReference type="SUPFAM" id="SSF55205">
    <property type="entry name" value="EPT/RTPC-like"/>
    <property type="match status" value="1"/>
</dbReference>
<evidence type="ECO:0000259" key="7">
    <source>
        <dbReference type="Pfam" id="PF01137"/>
    </source>
</evidence>
<dbReference type="Pfam" id="PF05189">
    <property type="entry name" value="RTC_insert"/>
    <property type="match status" value="1"/>
</dbReference>
<dbReference type="CDD" id="cd00874">
    <property type="entry name" value="RNA_Cyclase_Class_II"/>
    <property type="match status" value="1"/>
</dbReference>
<accession>A0A7Z7FF32</accession>
<dbReference type="InterPro" id="IPR013792">
    <property type="entry name" value="RNA3'P_cycl/enolpyr_Trfase_a/b"/>
</dbReference>
<dbReference type="AlphaFoldDB" id="A0A7Z7FF32"/>
<evidence type="ECO:0000256" key="2">
    <source>
        <dbReference type="ARBA" id="ARBA00021428"/>
    </source>
</evidence>
<sequence>MIEIDGSYGEGGGQILRTAVALSAIIGEDIHVTNIRRNRPKEGLKPQHLMSIETAAMLCDADIKGTFPGSTDIYFSPSEIKGINDTISIGTAGSIPLLMQAIMPIASFAKEKTKLRISGGTDVAWSPSIDYLKEVTLKALKMMGYQADITLIERGYYPKGEGFAEIEIVPSKLRGFYHISENQNDNKIIYGISHCSRLPEHVAKRQAESAVKILGEIGKEADIDITSDNFTSTGSGITLWSGLSGSVSIGKKGLPAEKVGEYAAKEMLNELLSGAEVDVHLADQLIPYLGLAGDGSFTVREVSKHCLTNMHITEKMLDVRFSINHDKKKNGPVEITVE</sequence>
<dbReference type="InterPro" id="IPR037136">
    <property type="entry name" value="RNA3'_phos_cyclase_dom_sf"/>
</dbReference>
<gene>
    <name evidence="5" type="primary">rtcA</name>
    <name evidence="9" type="ORF">SAMN04488589_2372</name>
</gene>
<evidence type="ECO:0000313" key="10">
    <source>
        <dbReference type="Proteomes" id="UP000199259"/>
    </source>
</evidence>
<feature type="domain" description="RNA 3'-terminal phosphate cyclase insert" evidence="8">
    <location>
        <begin position="189"/>
        <end position="271"/>
    </location>
</feature>
<organism evidence="9 10">
    <name type="scientific">Methanolobus vulcani</name>
    <dbReference type="NCBI Taxonomy" id="38026"/>
    <lineage>
        <taxon>Archaea</taxon>
        <taxon>Methanobacteriati</taxon>
        <taxon>Methanobacteriota</taxon>
        <taxon>Stenosarchaea group</taxon>
        <taxon>Methanomicrobia</taxon>
        <taxon>Methanosarcinales</taxon>
        <taxon>Methanosarcinaceae</taxon>
        <taxon>Methanolobus</taxon>
    </lineage>
</organism>
<keyword evidence="10" id="KW-1185">Reference proteome</keyword>
<dbReference type="HAMAP" id="MF_00200">
    <property type="entry name" value="RTC"/>
    <property type="match status" value="1"/>
</dbReference>
<keyword evidence="5" id="KW-0067">ATP-binding</keyword>
<dbReference type="NCBIfam" id="TIGR03399">
    <property type="entry name" value="RNA_3prim_cycl"/>
    <property type="match status" value="1"/>
</dbReference>
<dbReference type="GO" id="GO:0003963">
    <property type="term" value="F:RNA-3'-phosphate cyclase activity"/>
    <property type="evidence" value="ECO:0007669"/>
    <property type="project" value="UniProtKB-UniRule"/>
</dbReference>
<dbReference type="GO" id="GO:0005524">
    <property type="term" value="F:ATP binding"/>
    <property type="evidence" value="ECO:0007669"/>
    <property type="project" value="UniProtKB-KW"/>
</dbReference>
<dbReference type="EMBL" id="FNCA01000009">
    <property type="protein sequence ID" value="SDG19529.1"/>
    <property type="molecule type" value="Genomic_DNA"/>
</dbReference>
<evidence type="ECO:0000256" key="4">
    <source>
        <dbReference type="ARBA" id="ARBA00022741"/>
    </source>
</evidence>
<feature type="binding site" evidence="5">
    <location>
        <position position="100"/>
    </location>
    <ligand>
        <name>ATP</name>
        <dbReference type="ChEBI" id="CHEBI:30616"/>
    </ligand>
</feature>
<comment type="similarity">
    <text evidence="1 5">Belongs to the RNA 3'-terminal cyclase family. Type 1 subfamily.</text>
</comment>
<dbReference type="PANTHER" id="PTHR11096">
    <property type="entry name" value="RNA 3' TERMINAL PHOSPHATE CYCLASE"/>
    <property type="match status" value="1"/>
</dbReference>
<dbReference type="InterPro" id="IPR000228">
    <property type="entry name" value="RNA3'_term_phos_cyc"/>
</dbReference>
<comment type="subcellular location">
    <subcellularLocation>
        <location evidence="5">Cytoplasm</location>
    </subcellularLocation>
</comment>
<keyword evidence="4 5" id="KW-0547">Nucleotide-binding</keyword>
<feature type="binding site" evidence="5">
    <location>
        <begin position="280"/>
        <end position="284"/>
    </location>
    <ligand>
        <name>ATP</name>
        <dbReference type="ChEBI" id="CHEBI:30616"/>
    </ligand>
</feature>
<keyword evidence="3 5" id="KW-0436">Ligase</keyword>
<reference evidence="9 10" key="1">
    <citation type="submission" date="2016-10" db="EMBL/GenBank/DDBJ databases">
        <authorList>
            <person name="Varghese N."/>
            <person name="Submissions S."/>
        </authorList>
    </citation>
    <scope>NUCLEOTIDE SEQUENCE [LARGE SCALE GENOMIC DNA]</scope>
    <source>
        <strain evidence="9 10">PL 12/M</strain>
    </source>
</reference>
<dbReference type="GO" id="GO:0005737">
    <property type="term" value="C:cytoplasm"/>
    <property type="evidence" value="ECO:0007669"/>
    <property type="project" value="UniProtKB-SubCell"/>
</dbReference>
<protein>
    <recommendedName>
        <fullName evidence="2 5">RNA 3'-terminal phosphate cyclase</fullName>
        <shortName evidence="5">RNA cyclase</shortName>
        <shortName evidence="5">RNA-3'-phosphate cyclase</shortName>
        <ecNumber evidence="5 6">6.5.1.4</ecNumber>
    </recommendedName>
</protein>
<evidence type="ECO:0000256" key="1">
    <source>
        <dbReference type="ARBA" id="ARBA00009206"/>
    </source>
</evidence>
<dbReference type="EC" id="6.5.1.4" evidence="5 6"/>
<dbReference type="PIRSF" id="PIRSF005378">
    <property type="entry name" value="RNA3'_term_phos_cycl_euk"/>
    <property type="match status" value="1"/>
</dbReference>
<dbReference type="RefSeq" id="WP_091710663.1">
    <property type="nucleotide sequence ID" value="NZ_FNCA01000009.1"/>
</dbReference>
<comment type="caution">
    <text evidence="9">The sequence shown here is derived from an EMBL/GenBank/DDBJ whole genome shotgun (WGS) entry which is preliminary data.</text>
</comment>
<evidence type="ECO:0000256" key="3">
    <source>
        <dbReference type="ARBA" id="ARBA00022598"/>
    </source>
</evidence>
<evidence type="ECO:0000256" key="6">
    <source>
        <dbReference type="NCBIfam" id="TIGR03399"/>
    </source>
</evidence>
<dbReference type="SUPFAM" id="SSF52913">
    <property type="entry name" value="RNA 3'-terminal phosphate cyclase, RPTC, insert domain"/>
    <property type="match status" value="1"/>
</dbReference>
<dbReference type="OrthoDB" id="7994at2157"/>
<dbReference type="Gene3D" id="3.30.360.20">
    <property type="entry name" value="RNA 3'-terminal phosphate cyclase, insert domain"/>
    <property type="match status" value="1"/>
</dbReference>
<dbReference type="InterPro" id="IPR013791">
    <property type="entry name" value="RNA3'-term_phos_cycl_insert"/>
</dbReference>
<dbReference type="PANTHER" id="PTHR11096:SF0">
    <property type="entry name" value="RNA 3'-TERMINAL PHOSPHATE CYCLASE"/>
    <property type="match status" value="1"/>
</dbReference>
<comment type="catalytic activity">
    <reaction evidence="5">
        <text>a 3'-end 3'-phospho-ribonucleotide-RNA + ATP = a 3'-end 2',3'-cyclophospho-ribonucleotide-RNA + AMP + diphosphate</text>
        <dbReference type="Rhea" id="RHEA:23976"/>
        <dbReference type="Rhea" id="RHEA-COMP:10463"/>
        <dbReference type="Rhea" id="RHEA-COMP:10464"/>
        <dbReference type="ChEBI" id="CHEBI:30616"/>
        <dbReference type="ChEBI" id="CHEBI:33019"/>
        <dbReference type="ChEBI" id="CHEBI:83062"/>
        <dbReference type="ChEBI" id="CHEBI:83064"/>
        <dbReference type="ChEBI" id="CHEBI:456215"/>
        <dbReference type="EC" id="6.5.1.4"/>
    </reaction>
</comment>
<name>A0A7Z7FF32_9EURY</name>
<evidence type="ECO:0000313" key="9">
    <source>
        <dbReference type="EMBL" id="SDG19529.1"/>
    </source>
</evidence>
<evidence type="ECO:0000259" key="8">
    <source>
        <dbReference type="Pfam" id="PF05189"/>
    </source>
</evidence>
<feature type="domain" description="RNA 3'-terminal phosphate cyclase" evidence="7">
    <location>
        <begin position="8"/>
        <end position="323"/>
    </location>
</feature>
<dbReference type="InterPro" id="IPR023797">
    <property type="entry name" value="RNA3'_phos_cyclase_dom"/>
</dbReference>
<dbReference type="InterPro" id="IPR017770">
    <property type="entry name" value="RNA3'_term_phos_cyc_type_1"/>
</dbReference>
<proteinExistence type="inferred from homology"/>
<dbReference type="GO" id="GO:0006396">
    <property type="term" value="P:RNA processing"/>
    <property type="evidence" value="ECO:0007669"/>
    <property type="project" value="UniProtKB-UniRule"/>
</dbReference>
<dbReference type="Pfam" id="PF01137">
    <property type="entry name" value="RTC"/>
    <property type="match status" value="1"/>
</dbReference>
<dbReference type="Proteomes" id="UP000199259">
    <property type="component" value="Unassembled WGS sequence"/>
</dbReference>
<evidence type="ECO:0000256" key="5">
    <source>
        <dbReference type="HAMAP-Rule" id="MF_00200"/>
    </source>
</evidence>
<feature type="active site" description="Tele-AMP-histidine intermediate" evidence="5">
    <location>
        <position position="305"/>
    </location>
</feature>
<dbReference type="Gene3D" id="3.65.10.20">
    <property type="entry name" value="RNA 3'-terminal phosphate cyclase domain"/>
    <property type="match status" value="1"/>
</dbReference>
<comment type="function">
    <text evidence="5">Catalyzes the conversion of 3'-phosphate to a 2',3'-cyclic phosphodiester at the end of RNA. The mechanism of action of the enzyme occurs in 3 steps: (A) adenylation of the enzyme by ATP; (B) transfer of adenylate to an RNA-N3'P to produce RNA-N3'PP5'A; (C) and attack of the adjacent 2'-hydroxyl on the 3'-phosphorus in the diester linkage to produce the cyclic end product. The biological role of this enzyme is unknown but it is likely to function in some aspects of cellular RNA processing.</text>
</comment>
<dbReference type="InterPro" id="IPR036553">
    <property type="entry name" value="RPTC_insert"/>
</dbReference>